<comment type="function">
    <text evidence="1">The transhydrogenation between NADH and NADP is coupled to respiration and ATP hydrolysis and functions as a proton pump across the membrane.</text>
</comment>
<evidence type="ECO:0000256" key="1">
    <source>
        <dbReference type="ARBA" id="ARBA00003943"/>
    </source>
</evidence>
<keyword evidence="6 13" id="KW-0812">Transmembrane</keyword>
<evidence type="ECO:0000256" key="12">
    <source>
        <dbReference type="ARBA" id="ARBA00048202"/>
    </source>
</evidence>
<evidence type="ECO:0000256" key="9">
    <source>
        <dbReference type="ARBA" id="ARBA00022989"/>
    </source>
</evidence>
<evidence type="ECO:0000256" key="10">
    <source>
        <dbReference type="ARBA" id="ARBA00023027"/>
    </source>
</evidence>
<evidence type="ECO:0000256" key="5">
    <source>
        <dbReference type="ARBA" id="ARBA00022519"/>
    </source>
</evidence>
<keyword evidence="11 13" id="KW-0472">Membrane</keyword>
<evidence type="ECO:0000313" key="16">
    <source>
        <dbReference type="Proteomes" id="UP000031518"/>
    </source>
</evidence>
<dbReference type="GO" id="GO:0050661">
    <property type="term" value="F:NADP binding"/>
    <property type="evidence" value="ECO:0007669"/>
    <property type="project" value="TreeGrafter"/>
</dbReference>
<evidence type="ECO:0000256" key="2">
    <source>
        <dbReference type="ARBA" id="ARBA00004429"/>
    </source>
</evidence>
<feature type="transmembrane region" description="Helical" evidence="13">
    <location>
        <begin position="34"/>
        <end position="52"/>
    </location>
</feature>
<evidence type="ECO:0000313" key="15">
    <source>
        <dbReference type="EMBL" id="CDM64787.1"/>
    </source>
</evidence>
<dbReference type="STRING" id="454194.PYK22_00782"/>
<dbReference type="EC" id="7.1.1.1" evidence="3"/>
<keyword evidence="10" id="KW-0520">NAD</keyword>
<dbReference type="Pfam" id="PF12769">
    <property type="entry name" value="PNTB_4TM"/>
    <property type="match status" value="1"/>
</dbReference>
<keyword evidence="9 13" id="KW-1133">Transmembrane helix</keyword>
<dbReference type="PANTHER" id="PTHR10160:SF19">
    <property type="entry name" value="PROTON-TRANSLOCATING NAD(P)(+) TRANSHYDROGENASE"/>
    <property type="match status" value="1"/>
</dbReference>
<comment type="catalytic activity">
    <reaction evidence="12">
        <text>NAD(+) + NADPH + H(+)(in) = NADH + NADP(+) + H(+)(out)</text>
        <dbReference type="Rhea" id="RHEA:47992"/>
        <dbReference type="ChEBI" id="CHEBI:15378"/>
        <dbReference type="ChEBI" id="CHEBI:57540"/>
        <dbReference type="ChEBI" id="CHEBI:57783"/>
        <dbReference type="ChEBI" id="CHEBI:57945"/>
        <dbReference type="ChEBI" id="CHEBI:58349"/>
        <dbReference type="EC" id="7.1.1.1"/>
    </reaction>
</comment>
<evidence type="ECO:0000256" key="13">
    <source>
        <dbReference type="SAM" id="Phobius"/>
    </source>
</evidence>
<keyword evidence="16" id="KW-1185">Reference proteome</keyword>
<dbReference type="GO" id="GO:0008750">
    <property type="term" value="F:proton-translocating NAD(P)+ transhydrogenase activity"/>
    <property type="evidence" value="ECO:0007669"/>
    <property type="project" value="UniProtKB-EC"/>
</dbReference>
<sequence length="96" mass="10498">MDWLMSNLYVFVLATFLGFEVIRRVSPLLHTPLMSLTNAISAISLVGSLVILGEQRSALSTALGAIAVTASTINVVSGFLITDRMLKMFKKRNPKE</sequence>
<evidence type="ECO:0000256" key="8">
    <source>
        <dbReference type="ARBA" id="ARBA00022967"/>
    </source>
</evidence>
<evidence type="ECO:0000256" key="7">
    <source>
        <dbReference type="ARBA" id="ARBA00022857"/>
    </source>
</evidence>
<reference evidence="15 16" key="1">
    <citation type="submission" date="2013-12" db="EMBL/GenBank/DDBJ databases">
        <authorList>
            <person name="Stott M."/>
        </authorList>
    </citation>
    <scope>NUCLEOTIDE SEQUENCE [LARGE SCALE GENOMIC DNA]</scope>
    <source>
        <strain evidence="15 16">K22</strain>
    </source>
</reference>
<dbReference type="OrthoDB" id="9810841at2"/>
<accession>A0A0B6WVI3</accession>
<proteinExistence type="predicted"/>
<evidence type="ECO:0000259" key="14">
    <source>
        <dbReference type="Pfam" id="PF12769"/>
    </source>
</evidence>
<organism evidence="15 16">
    <name type="scientific">Pyrinomonas methylaliphatogenes</name>
    <dbReference type="NCBI Taxonomy" id="454194"/>
    <lineage>
        <taxon>Bacteria</taxon>
        <taxon>Pseudomonadati</taxon>
        <taxon>Acidobacteriota</taxon>
        <taxon>Blastocatellia</taxon>
        <taxon>Blastocatellales</taxon>
        <taxon>Pyrinomonadaceae</taxon>
        <taxon>Pyrinomonas</taxon>
    </lineage>
</organism>
<keyword evidence="15" id="KW-0560">Oxidoreductase</keyword>
<dbReference type="Proteomes" id="UP000031518">
    <property type="component" value="Unassembled WGS sequence"/>
</dbReference>
<dbReference type="GO" id="GO:0006740">
    <property type="term" value="P:NADPH regeneration"/>
    <property type="evidence" value="ECO:0007669"/>
    <property type="project" value="TreeGrafter"/>
</dbReference>
<protein>
    <recommendedName>
        <fullName evidence="3">proton-translocating NAD(P)(+) transhydrogenase</fullName>
        <ecNumber evidence="3">7.1.1.1</ecNumber>
    </recommendedName>
</protein>
<reference evidence="15 16" key="2">
    <citation type="submission" date="2015-01" db="EMBL/GenBank/DDBJ databases">
        <title>Complete genome sequence of Pyrinomonas methylaliphatogenes type strain K22T.</title>
        <authorList>
            <person name="Lee K.C.Y."/>
            <person name="Power J.F."/>
            <person name="Dunfield P.F."/>
            <person name="Morgan X.C."/>
            <person name="Huttenhower C."/>
            <person name="Stott M.B."/>
        </authorList>
    </citation>
    <scope>NUCLEOTIDE SEQUENCE [LARGE SCALE GENOMIC DNA]</scope>
    <source>
        <strain evidence="15 16">K22</strain>
    </source>
</reference>
<dbReference type="EMBL" id="CBXV010000003">
    <property type="protein sequence ID" value="CDM64787.1"/>
    <property type="molecule type" value="Genomic_DNA"/>
</dbReference>
<keyword evidence="4" id="KW-1003">Cell membrane</keyword>
<gene>
    <name evidence="15" type="ORF">PYK22_00782</name>
</gene>
<dbReference type="InterPro" id="IPR024605">
    <property type="entry name" value="NADP_transhyd_a_C"/>
</dbReference>
<evidence type="ECO:0000256" key="4">
    <source>
        <dbReference type="ARBA" id="ARBA00022475"/>
    </source>
</evidence>
<name>A0A0B6WVI3_9BACT</name>
<feature type="domain" description="NAD(P) transhydrogenase alpha subunit C-terminal" evidence="14">
    <location>
        <begin position="7"/>
        <end position="91"/>
    </location>
</feature>
<dbReference type="GO" id="GO:0016491">
    <property type="term" value="F:oxidoreductase activity"/>
    <property type="evidence" value="ECO:0007669"/>
    <property type="project" value="UniProtKB-KW"/>
</dbReference>
<dbReference type="PANTHER" id="PTHR10160">
    <property type="entry name" value="NAD(P) TRANSHYDROGENASE"/>
    <property type="match status" value="1"/>
</dbReference>
<evidence type="ECO:0000256" key="6">
    <source>
        <dbReference type="ARBA" id="ARBA00022692"/>
    </source>
</evidence>
<dbReference type="AlphaFoldDB" id="A0A0B6WVI3"/>
<keyword evidence="7" id="KW-0521">NADP</keyword>
<keyword evidence="8" id="KW-1278">Translocase</keyword>
<evidence type="ECO:0000256" key="11">
    <source>
        <dbReference type="ARBA" id="ARBA00023136"/>
    </source>
</evidence>
<comment type="subcellular location">
    <subcellularLocation>
        <location evidence="2">Cell inner membrane</location>
        <topology evidence="2">Multi-pass membrane protein</topology>
    </subcellularLocation>
</comment>
<feature type="transmembrane region" description="Helical" evidence="13">
    <location>
        <begin position="6"/>
        <end position="22"/>
    </location>
</feature>
<feature type="transmembrane region" description="Helical" evidence="13">
    <location>
        <begin position="58"/>
        <end position="82"/>
    </location>
</feature>
<dbReference type="GO" id="GO:0005886">
    <property type="term" value="C:plasma membrane"/>
    <property type="evidence" value="ECO:0007669"/>
    <property type="project" value="UniProtKB-SubCell"/>
</dbReference>
<evidence type="ECO:0000256" key="3">
    <source>
        <dbReference type="ARBA" id="ARBA00012943"/>
    </source>
</evidence>
<keyword evidence="5" id="KW-0997">Cell inner membrane</keyword>